<protein>
    <recommendedName>
        <fullName evidence="9">Lipoyl synthase, mitochondrial</fullName>
        <ecNumber evidence="9">2.8.1.8</ecNumber>
    </recommendedName>
    <alternativeName>
        <fullName evidence="9">Lipoate synthase</fullName>
        <shortName evidence="9">LS</shortName>
        <shortName evidence="9">Lip-syn</shortName>
    </alternativeName>
    <alternativeName>
        <fullName evidence="9">Lipoic acid synthase</fullName>
    </alternativeName>
</protein>
<feature type="binding site" evidence="9">
    <location>
        <position position="105"/>
    </location>
    <ligand>
        <name>[4Fe-4S] cluster</name>
        <dbReference type="ChEBI" id="CHEBI:49883"/>
        <label>2</label>
        <note>4Fe-4S-S-AdoMet</note>
    </ligand>
</feature>
<dbReference type="CDD" id="cd01335">
    <property type="entry name" value="Radical_SAM"/>
    <property type="match status" value="1"/>
</dbReference>
<organism evidence="11 12">
    <name type="scientific">Plasmodiophora brassicae</name>
    <name type="common">Clubroot disease agent</name>
    <dbReference type="NCBI Taxonomy" id="37360"/>
    <lineage>
        <taxon>Eukaryota</taxon>
        <taxon>Sar</taxon>
        <taxon>Rhizaria</taxon>
        <taxon>Endomyxa</taxon>
        <taxon>Phytomyxea</taxon>
        <taxon>Plasmodiophorida</taxon>
        <taxon>Plasmodiophoridae</taxon>
        <taxon>Plasmodiophora</taxon>
    </lineage>
</organism>
<dbReference type="Gene3D" id="3.20.20.70">
    <property type="entry name" value="Aldolase class I"/>
    <property type="match status" value="1"/>
</dbReference>
<evidence type="ECO:0000256" key="8">
    <source>
        <dbReference type="ARBA" id="ARBA00047326"/>
    </source>
</evidence>
<dbReference type="SUPFAM" id="SSF102114">
    <property type="entry name" value="Radical SAM enzymes"/>
    <property type="match status" value="1"/>
</dbReference>
<dbReference type="EC" id="2.8.1.8" evidence="9"/>
<dbReference type="GO" id="GO:0005739">
    <property type="term" value="C:mitochondrion"/>
    <property type="evidence" value="ECO:0007669"/>
    <property type="project" value="UniProtKB-SubCell"/>
</dbReference>
<name>A0A3P3YDK4_PLABS</name>
<evidence type="ECO:0000256" key="1">
    <source>
        <dbReference type="ARBA" id="ARBA00004173"/>
    </source>
</evidence>
<feature type="domain" description="Radical SAM core" evidence="10">
    <location>
        <begin position="86"/>
        <end position="305"/>
    </location>
</feature>
<evidence type="ECO:0000256" key="5">
    <source>
        <dbReference type="ARBA" id="ARBA00022723"/>
    </source>
</evidence>
<dbReference type="UniPathway" id="UPA00538">
    <property type="reaction ID" value="UER00593"/>
</dbReference>
<keyword evidence="4 9" id="KW-0949">S-adenosyl-L-methionine</keyword>
<geneLocation type="mitochondrion" evidence="11"/>
<gene>
    <name evidence="11" type="ORF">PLBR_LOCUS5482</name>
</gene>
<feature type="binding site" evidence="9">
    <location>
        <position position="71"/>
    </location>
    <ligand>
        <name>[4Fe-4S] cluster</name>
        <dbReference type="ChEBI" id="CHEBI:49883"/>
        <label>1</label>
    </ligand>
</feature>
<dbReference type="InterPro" id="IPR003698">
    <property type="entry name" value="Lipoyl_synth"/>
</dbReference>
<dbReference type="EMBL" id="OVEO01000009">
    <property type="protein sequence ID" value="SPQ98267.1"/>
    <property type="molecule type" value="Genomic_DNA"/>
</dbReference>
<comment type="cofactor">
    <cofactor evidence="9">
        <name>[4Fe-4S] cluster</name>
        <dbReference type="ChEBI" id="CHEBI:49883"/>
    </cofactor>
    <text evidence="9">Binds 2 [4Fe-4S] clusters per subunit. One cluster is coordinated with 3 cysteines and an exchangeable S-adenosyl-L-methionine.</text>
</comment>
<dbReference type="GO" id="GO:0051539">
    <property type="term" value="F:4 iron, 4 sulfur cluster binding"/>
    <property type="evidence" value="ECO:0007669"/>
    <property type="project" value="UniProtKB-UniRule"/>
</dbReference>
<keyword evidence="5 9" id="KW-0479">Metal-binding</keyword>
<comment type="pathway">
    <text evidence="9">Protein modification; protein lipoylation via endogenous pathway; protein N(6)-(lipoyl)lysine from octanoyl-[acyl-carrier-protein]: step 2/2.</text>
</comment>
<evidence type="ECO:0000313" key="11">
    <source>
        <dbReference type="EMBL" id="SPQ98267.1"/>
    </source>
</evidence>
<proteinExistence type="inferred from homology"/>
<dbReference type="SMART" id="SM00729">
    <property type="entry name" value="Elp3"/>
    <property type="match status" value="1"/>
</dbReference>
<feature type="binding site" evidence="9">
    <location>
        <position position="316"/>
    </location>
    <ligand>
        <name>[4Fe-4S] cluster</name>
        <dbReference type="ChEBI" id="CHEBI:49883"/>
        <label>1</label>
    </ligand>
</feature>
<comment type="similarity">
    <text evidence="9">Belongs to the radical SAM superfamily. Lipoyl synthase family.</text>
</comment>
<dbReference type="SFLD" id="SFLDS00029">
    <property type="entry name" value="Radical_SAM"/>
    <property type="match status" value="1"/>
</dbReference>
<dbReference type="GO" id="GO:0009249">
    <property type="term" value="P:protein lipoylation"/>
    <property type="evidence" value="ECO:0007669"/>
    <property type="project" value="UniProtKB-UniRule"/>
</dbReference>
<dbReference type="InterPro" id="IPR013785">
    <property type="entry name" value="Aldolase_TIM"/>
</dbReference>
<keyword evidence="3 9" id="KW-0808">Transferase</keyword>
<evidence type="ECO:0000256" key="7">
    <source>
        <dbReference type="ARBA" id="ARBA00023014"/>
    </source>
</evidence>
<evidence type="ECO:0000256" key="4">
    <source>
        <dbReference type="ARBA" id="ARBA00022691"/>
    </source>
</evidence>
<dbReference type="PIRSF" id="PIRSF005963">
    <property type="entry name" value="Lipoyl_synth"/>
    <property type="match status" value="1"/>
</dbReference>
<keyword evidence="9 11" id="KW-0496">Mitochondrion</keyword>
<dbReference type="Proteomes" id="UP000290189">
    <property type="component" value="Unassembled WGS sequence"/>
</dbReference>
<dbReference type="NCBIfam" id="NF004019">
    <property type="entry name" value="PRK05481.1"/>
    <property type="match status" value="1"/>
</dbReference>
<feature type="binding site" evidence="9">
    <location>
        <position position="76"/>
    </location>
    <ligand>
        <name>[4Fe-4S] cluster</name>
        <dbReference type="ChEBI" id="CHEBI:49883"/>
        <label>1</label>
    </ligand>
</feature>
<dbReference type="InterPro" id="IPR006638">
    <property type="entry name" value="Elp3/MiaA/NifB-like_rSAM"/>
</dbReference>
<dbReference type="GO" id="GO:0016992">
    <property type="term" value="F:lipoate synthase activity"/>
    <property type="evidence" value="ECO:0007669"/>
    <property type="project" value="UniProtKB-UniRule"/>
</dbReference>
<evidence type="ECO:0000313" key="12">
    <source>
        <dbReference type="Proteomes" id="UP000290189"/>
    </source>
</evidence>
<dbReference type="InterPro" id="IPR031691">
    <property type="entry name" value="LIAS_N"/>
</dbReference>
<dbReference type="AlphaFoldDB" id="A0A3P3YDK4"/>
<reference evidence="11 12" key="1">
    <citation type="submission" date="2018-03" db="EMBL/GenBank/DDBJ databases">
        <authorList>
            <person name="Fogelqvist J."/>
        </authorList>
    </citation>
    <scope>NUCLEOTIDE SEQUENCE [LARGE SCALE GENOMIC DNA]</scope>
</reference>
<evidence type="ECO:0000259" key="10">
    <source>
        <dbReference type="PROSITE" id="PS51918"/>
    </source>
</evidence>
<keyword evidence="2 9" id="KW-0004">4Fe-4S</keyword>
<keyword evidence="7 9" id="KW-0411">Iron-sulfur</keyword>
<sequence length="345" mass="38012">MWGLLRSAVAERGARRLSSRAVPLPDGPGLKTFIRRAREPKPTWLKVEPADSENYRRLRDTVTDLGLATVCQEARCPNIGECWGGKKGTATATIMLMGDTCTRGCRFCSVKTSRAPPALDPLEPEKVAKAIHSWGLDYVVLTSVDRDDLPDQGADHIARTIRLLKDSSAPPHVECLTPDFSGVADRVEHVAKSGLDVFAHNIETVEACSPYVRDHRANYRQSLAVLEHAKKSVPELITKSSIMLGVGETDEDVRQSMRDLLAAGVSVLTLGQYLRPTRRHMKVHSYVTPEKFEQFRQEGEALGFLYVASGPLVRSSYRAGEFFLSKVLDQKRQAASQEAAVASAT</sequence>
<feature type="binding site" evidence="9">
    <location>
        <position position="82"/>
    </location>
    <ligand>
        <name>[4Fe-4S] cluster</name>
        <dbReference type="ChEBI" id="CHEBI:49883"/>
        <label>1</label>
    </ligand>
</feature>
<comment type="function">
    <text evidence="9">Catalyzes the radical-mediated insertion of two sulfur atoms into the C-6 and C-8 positions of the octanoyl moiety bound to the lipoyl domains of lipoate-dependent enzymes, thereby converting the octanoylated domains into lipoylated derivatives.</text>
</comment>
<dbReference type="NCBIfam" id="TIGR00510">
    <property type="entry name" value="lipA"/>
    <property type="match status" value="1"/>
</dbReference>
<dbReference type="GO" id="GO:0046872">
    <property type="term" value="F:metal ion binding"/>
    <property type="evidence" value="ECO:0007669"/>
    <property type="project" value="UniProtKB-KW"/>
</dbReference>
<evidence type="ECO:0000256" key="6">
    <source>
        <dbReference type="ARBA" id="ARBA00023004"/>
    </source>
</evidence>
<dbReference type="PANTHER" id="PTHR10949">
    <property type="entry name" value="LIPOYL SYNTHASE"/>
    <property type="match status" value="1"/>
</dbReference>
<comment type="catalytic activity">
    <reaction evidence="8 9">
        <text>[[Fe-S] cluster scaffold protein carrying a second [4Fe-4S](2+) cluster] + N(6)-octanoyl-L-lysyl-[protein] + 2 oxidized [2Fe-2S]-[ferredoxin] + 2 S-adenosyl-L-methionine + 4 H(+) = [[Fe-S] cluster scaffold protein] + N(6)-[(R)-dihydrolipoyl]-L-lysyl-[protein] + 4 Fe(3+) + 2 hydrogen sulfide + 2 5'-deoxyadenosine + 2 L-methionine + 2 reduced [2Fe-2S]-[ferredoxin]</text>
        <dbReference type="Rhea" id="RHEA:16585"/>
        <dbReference type="Rhea" id="RHEA-COMP:9928"/>
        <dbReference type="Rhea" id="RHEA-COMP:10000"/>
        <dbReference type="Rhea" id="RHEA-COMP:10001"/>
        <dbReference type="Rhea" id="RHEA-COMP:10475"/>
        <dbReference type="Rhea" id="RHEA-COMP:14568"/>
        <dbReference type="Rhea" id="RHEA-COMP:14569"/>
        <dbReference type="ChEBI" id="CHEBI:15378"/>
        <dbReference type="ChEBI" id="CHEBI:17319"/>
        <dbReference type="ChEBI" id="CHEBI:29034"/>
        <dbReference type="ChEBI" id="CHEBI:29919"/>
        <dbReference type="ChEBI" id="CHEBI:33722"/>
        <dbReference type="ChEBI" id="CHEBI:33737"/>
        <dbReference type="ChEBI" id="CHEBI:33738"/>
        <dbReference type="ChEBI" id="CHEBI:57844"/>
        <dbReference type="ChEBI" id="CHEBI:59789"/>
        <dbReference type="ChEBI" id="CHEBI:78809"/>
        <dbReference type="ChEBI" id="CHEBI:83100"/>
        <dbReference type="EC" id="2.8.1.8"/>
    </reaction>
</comment>
<dbReference type="HAMAP" id="MF_00206">
    <property type="entry name" value="Lipoyl_synth"/>
    <property type="match status" value="1"/>
</dbReference>
<dbReference type="Pfam" id="PF16881">
    <property type="entry name" value="LIAS_N"/>
    <property type="match status" value="1"/>
</dbReference>
<evidence type="ECO:0000256" key="2">
    <source>
        <dbReference type="ARBA" id="ARBA00022485"/>
    </source>
</evidence>
<keyword evidence="6 9" id="KW-0408">Iron</keyword>
<dbReference type="NCBIfam" id="NF009544">
    <property type="entry name" value="PRK12928.1"/>
    <property type="match status" value="1"/>
</dbReference>
<dbReference type="Pfam" id="PF04055">
    <property type="entry name" value="Radical_SAM"/>
    <property type="match status" value="1"/>
</dbReference>
<feature type="binding site" evidence="9">
    <location>
        <position position="108"/>
    </location>
    <ligand>
        <name>[4Fe-4S] cluster</name>
        <dbReference type="ChEBI" id="CHEBI:49883"/>
        <label>2</label>
        <note>4Fe-4S-S-AdoMet</note>
    </ligand>
</feature>
<feature type="binding site" evidence="9">
    <location>
        <position position="101"/>
    </location>
    <ligand>
        <name>[4Fe-4S] cluster</name>
        <dbReference type="ChEBI" id="CHEBI:49883"/>
        <label>2</label>
        <note>4Fe-4S-S-AdoMet</note>
    </ligand>
</feature>
<dbReference type="SFLD" id="SFLDG01058">
    <property type="entry name" value="lipoyl_synthase_like"/>
    <property type="match status" value="1"/>
</dbReference>
<dbReference type="SFLD" id="SFLDF00271">
    <property type="entry name" value="lipoyl_synthase"/>
    <property type="match status" value="1"/>
</dbReference>
<comment type="subcellular location">
    <subcellularLocation>
        <location evidence="1 9">Mitochondrion</location>
    </subcellularLocation>
</comment>
<evidence type="ECO:0000256" key="3">
    <source>
        <dbReference type="ARBA" id="ARBA00022679"/>
    </source>
</evidence>
<dbReference type="PANTHER" id="PTHR10949:SF0">
    <property type="entry name" value="LIPOYL SYNTHASE, MITOCHONDRIAL"/>
    <property type="match status" value="1"/>
</dbReference>
<dbReference type="InterPro" id="IPR007197">
    <property type="entry name" value="rSAM"/>
</dbReference>
<evidence type="ECO:0000256" key="9">
    <source>
        <dbReference type="HAMAP-Rule" id="MF_03123"/>
    </source>
</evidence>
<accession>A0A3P3YDK4</accession>
<dbReference type="PROSITE" id="PS51918">
    <property type="entry name" value="RADICAL_SAM"/>
    <property type="match status" value="1"/>
</dbReference>
<dbReference type="InterPro" id="IPR058240">
    <property type="entry name" value="rSAM_sf"/>
</dbReference>